<dbReference type="InParanoid" id="A0A671F8M3"/>
<evidence type="ECO:0000313" key="2">
    <source>
        <dbReference type="Ensembl" id="ENSRFEP00010022086.1"/>
    </source>
</evidence>
<evidence type="ECO:0000313" key="3">
    <source>
        <dbReference type="Proteomes" id="UP000472240"/>
    </source>
</evidence>
<reference evidence="2" key="4">
    <citation type="submission" date="2025-08" db="UniProtKB">
        <authorList>
            <consortium name="Ensembl"/>
        </authorList>
    </citation>
    <scope>IDENTIFICATION</scope>
</reference>
<reference evidence="2" key="5">
    <citation type="submission" date="2025-09" db="UniProtKB">
        <authorList>
            <consortium name="Ensembl"/>
        </authorList>
    </citation>
    <scope>IDENTIFICATION</scope>
</reference>
<dbReference type="Ensembl" id="ENSRFET00010024031.1">
    <property type="protein sequence ID" value="ENSRFEP00010022086.1"/>
    <property type="gene ID" value="ENSRFEG00010014821.1"/>
</dbReference>
<reference evidence="3" key="3">
    <citation type="submission" date="2018-12" db="EMBL/GenBank/DDBJ databases">
        <title>G10K-VGP greater horseshoe bat female genome, primary haplotype.</title>
        <authorList>
            <person name="Teeling E."/>
            <person name="Myers G."/>
            <person name="Vernes S."/>
            <person name="Pippel M."/>
            <person name="Winkler S."/>
            <person name="Fedrigo O."/>
            <person name="Rhie A."/>
            <person name="Koren S."/>
            <person name="Phillippy A."/>
            <person name="Lewin H."/>
            <person name="Damas J."/>
            <person name="Howe K."/>
            <person name="Mountcastle J."/>
            <person name="Jarvis E.D."/>
        </authorList>
    </citation>
    <scope>NUCLEOTIDE SEQUENCE [LARGE SCALE GENOMIC DNA]</scope>
</reference>
<accession>A0A671F8M3</accession>
<protein>
    <submittedName>
        <fullName evidence="2">Uncharacterized protein</fullName>
    </submittedName>
</protein>
<keyword evidence="3" id="KW-1185">Reference proteome</keyword>
<dbReference type="AlphaFoldDB" id="A0A671F8M3"/>
<name>A0A671F8M3_RHIFE</name>
<proteinExistence type="predicted"/>
<dbReference type="OMA" id="NQEPRAP"/>
<organism evidence="2 3">
    <name type="scientific">Rhinolophus ferrumequinum</name>
    <name type="common">Greater horseshoe bat</name>
    <dbReference type="NCBI Taxonomy" id="59479"/>
    <lineage>
        <taxon>Eukaryota</taxon>
        <taxon>Metazoa</taxon>
        <taxon>Chordata</taxon>
        <taxon>Craniata</taxon>
        <taxon>Vertebrata</taxon>
        <taxon>Euteleostomi</taxon>
        <taxon>Mammalia</taxon>
        <taxon>Eutheria</taxon>
        <taxon>Laurasiatheria</taxon>
        <taxon>Chiroptera</taxon>
        <taxon>Yinpterochiroptera</taxon>
        <taxon>Rhinolophoidea</taxon>
        <taxon>Rhinolophidae</taxon>
        <taxon>Rhinolophinae</taxon>
        <taxon>Rhinolophus</taxon>
    </lineage>
</organism>
<dbReference type="Proteomes" id="UP000472240">
    <property type="component" value="Chromosome 11"/>
</dbReference>
<feature type="region of interest" description="Disordered" evidence="1">
    <location>
        <begin position="1"/>
        <end position="105"/>
    </location>
</feature>
<reference evidence="2 3" key="2">
    <citation type="journal article" date="2018" name="Annu Rev Anim Biosci">
        <title>Bat Biology, Genomes, and the Bat1K Project: To Generate Chromosome-Level Genomes for All Living Bat Species.</title>
        <authorList>
            <person name="Teeling E.C."/>
            <person name="Vernes S.C."/>
            <person name="Davalos L.M."/>
            <person name="Ray D.A."/>
            <person name="Gilbert M.T.P."/>
            <person name="Myers E."/>
        </authorList>
    </citation>
    <scope>NUCLEOTIDE SEQUENCE</scope>
</reference>
<evidence type="ECO:0000256" key="1">
    <source>
        <dbReference type="SAM" id="MobiDB-lite"/>
    </source>
</evidence>
<dbReference type="GeneTree" id="ENSGT00900000143351"/>
<sequence>MRVPGDIVPSLLQGHGAHRARLGVATSGGCGGRTARDGSAGPAGQDSQPRAGAQRGAHGPSADLAPGRNQGQGRLPARQALRVLQGTGPEPATRPQGKGKGDPKG</sequence>
<reference evidence="2 3" key="1">
    <citation type="journal article" date="2015" name="Annu Rev Anim Biosci">
        <title>The Genome 10K Project: a way forward.</title>
        <authorList>
            <person name="Koepfli K.P."/>
            <person name="Paten B."/>
            <person name="O'Brien S.J."/>
            <person name="Koepfli K.P."/>
            <person name="Paten B."/>
            <person name="Antunes A."/>
            <person name="Belov K."/>
            <person name="Bustamante C."/>
            <person name="Castoe T.A."/>
            <person name="Clawson H."/>
            <person name="Crawford A.J."/>
            <person name="Diekhans M."/>
            <person name="Distel D."/>
            <person name="Durbin R."/>
            <person name="Earl D."/>
            <person name="Fujita M.K."/>
            <person name="Gamble T."/>
            <person name="Georges A."/>
            <person name="Gemmell N."/>
            <person name="Gilbert M.T."/>
            <person name="Graves J.M."/>
            <person name="Green R.E."/>
            <person name="Hickey G."/>
            <person name="Jarvis E.D."/>
            <person name="Johnson W."/>
            <person name="Komissarov A."/>
            <person name="Korf I."/>
            <person name="Kuhn R."/>
            <person name="Larkin D.M."/>
            <person name="Lewin H."/>
            <person name="Lopez J.V."/>
            <person name="Ma J."/>
            <person name="Marques-Bonet T."/>
            <person name="Miller W."/>
            <person name="Murphy R."/>
            <person name="Pevzner P."/>
            <person name="Shapiro B."/>
            <person name="Steiner C."/>
            <person name="Tamazian G."/>
            <person name="Venkatesh B."/>
            <person name="Wang J."/>
            <person name="Wayne R."/>
            <person name="Wiley E."/>
            <person name="Yang H."/>
            <person name="Zhang G."/>
            <person name="Haussler D."/>
            <person name="Ryder O."/>
            <person name="O'Brien S.J."/>
        </authorList>
    </citation>
    <scope>NUCLEOTIDE SEQUENCE</scope>
</reference>